<gene>
    <name evidence="2" type="ORF">LEM8419_03291</name>
</gene>
<accession>A0ABM9B544</accession>
<evidence type="ECO:0000256" key="1">
    <source>
        <dbReference type="SAM" id="SignalP"/>
    </source>
</evidence>
<reference evidence="2" key="1">
    <citation type="submission" date="2021-12" db="EMBL/GenBank/DDBJ databases">
        <authorList>
            <person name="Rodrigo-Torres L."/>
            <person name="Arahal R. D."/>
            <person name="Lucena T."/>
        </authorList>
    </citation>
    <scope>NUCLEOTIDE SEQUENCE</scope>
    <source>
        <strain evidence="2">CECT 8419</strain>
    </source>
</reference>
<name>A0ABM9B544_9BACT</name>
<feature type="chain" id="PRO_5046925666" description="T9SS type A sorting domain-containing protein" evidence="1">
    <location>
        <begin position="19"/>
        <end position="116"/>
    </location>
</feature>
<sequence>MKSFFFLALLCTSVPALAHTEVTDTDALVARTQVDAFELNVQLINLQGQRAVITLQQLDGTTGYQTRVKEHNGYTLTLQLDEVPAGRYLLTVKQGKTVRRQVVVKSAAGILCSEWK</sequence>
<feature type="signal peptide" evidence="1">
    <location>
        <begin position="1"/>
        <end position="18"/>
    </location>
</feature>
<protein>
    <recommendedName>
        <fullName evidence="4">T9SS type A sorting domain-containing protein</fullName>
    </recommendedName>
</protein>
<proteinExistence type="predicted"/>
<dbReference type="Proteomes" id="UP000837803">
    <property type="component" value="Unassembled WGS sequence"/>
</dbReference>
<dbReference type="EMBL" id="CAKLPZ010000005">
    <property type="protein sequence ID" value="CAH1002396.1"/>
    <property type="molecule type" value="Genomic_DNA"/>
</dbReference>
<evidence type="ECO:0000313" key="2">
    <source>
        <dbReference type="EMBL" id="CAH1002396.1"/>
    </source>
</evidence>
<evidence type="ECO:0000313" key="3">
    <source>
        <dbReference type="Proteomes" id="UP000837803"/>
    </source>
</evidence>
<organism evidence="2 3">
    <name type="scientific">Neolewinella maritima</name>
    <dbReference type="NCBI Taxonomy" id="1383882"/>
    <lineage>
        <taxon>Bacteria</taxon>
        <taxon>Pseudomonadati</taxon>
        <taxon>Bacteroidota</taxon>
        <taxon>Saprospiria</taxon>
        <taxon>Saprospirales</taxon>
        <taxon>Lewinellaceae</taxon>
        <taxon>Neolewinella</taxon>
    </lineage>
</organism>
<keyword evidence="3" id="KW-1185">Reference proteome</keyword>
<keyword evidence="1" id="KW-0732">Signal</keyword>
<comment type="caution">
    <text evidence="2">The sequence shown here is derived from an EMBL/GenBank/DDBJ whole genome shotgun (WGS) entry which is preliminary data.</text>
</comment>
<evidence type="ECO:0008006" key="4">
    <source>
        <dbReference type="Google" id="ProtNLM"/>
    </source>
</evidence>
<dbReference type="RefSeq" id="WP_238752247.1">
    <property type="nucleotide sequence ID" value="NZ_CAKLPZ010000005.1"/>
</dbReference>